<sequence length="405" mass="41801">MPKALLSALPTDALKGRRVVVRADLNVPLSEAGEVADDTRIQASVASLRHLVEAGARVVLLSHLGRPKGRPDPAASLAPVARVLQSALGSPVRFVPDLVGDEAAAAVASLEPGRVLLLENTRFEAGETADDPALARVLAGYGDLFVNDAFGTAHRAHASTAGIASAIRAAGGRAVAGLLLERELQFLGDALADPERPFVAILGGAKISGKIDVVEALLPRVDRLIVGGAMANTFFLALGLEVGHSLVEPDRVEMARELLERGGDRLLLPIDVRVADEIAPDAEVRVRARAEVRPGDRIADIGPESEAIFAAEIRGARTLVWNGPMGVFELEPFRGGTVQLAHAVADAADGGATAVLGGGDSAAAAEVAGVSDRLTHISTGGGASLEFLAGEALPGIEALDEREDA</sequence>
<dbReference type="InterPro" id="IPR015911">
    <property type="entry name" value="Phosphoglycerate_kinase_CS"/>
</dbReference>
<evidence type="ECO:0000256" key="9">
    <source>
        <dbReference type="RuleBase" id="RU000532"/>
    </source>
</evidence>
<reference evidence="10 11" key="1">
    <citation type="submission" date="2024-02" db="EMBL/GenBank/DDBJ databases">
        <title>A novel Gemmatimonadota bacterium.</title>
        <authorList>
            <person name="Du Z.-J."/>
            <person name="Ye Y.-Q."/>
        </authorList>
    </citation>
    <scope>NUCLEOTIDE SEQUENCE [LARGE SCALE GENOMIC DNA]</scope>
    <source>
        <strain evidence="10 11">DH-20</strain>
    </source>
</reference>
<feature type="binding site" evidence="8">
    <location>
        <position position="122"/>
    </location>
    <ligand>
        <name>substrate</name>
    </ligand>
</feature>
<keyword evidence="5 8" id="KW-0547">Nucleotide-binding</keyword>
<dbReference type="SUPFAM" id="SSF53748">
    <property type="entry name" value="Phosphoglycerate kinase"/>
    <property type="match status" value="1"/>
</dbReference>
<evidence type="ECO:0000256" key="8">
    <source>
        <dbReference type="HAMAP-Rule" id="MF_00145"/>
    </source>
</evidence>
<comment type="subcellular location">
    <subcellularLocation>
        <location evidence="8">Cytoplasm</location>
    </subcellularLocation>
</comment>
<keyword evidence="4 8" id="KW-0808">Transferase</keyword>
<feature type="binding site" evidence="8">
    <location>
        <position position="40"/>
    </location>
    <ligand>
        <name>substrate</name>
    </ligand>
</feature>
<comment type="subunit">
    <text evidence="8">Monomer.</text>
</comment>
<keyword evidence="8" id="KW-0963">Cytoplasm</keyword>
<comment type="caution">
    <text evidence="8">Lacks conserved residue(s) required for the propagation of feature annotation.</text>
</comment>
<dbReference type="InterPro" id="IPR036043">
    <property type="entry name" value="Phosphoglycerate_kinase_sf"/>
</dbReference>
<evidence type="ECO:0000256" key="7">
    <source>
        <dbReference type="ARBA" id="ARBA00022840"/>
    </source>
</evidence>
<dbReference type="Proteomes" id="UP001484239">
    <property type="component" value="Unassembled WGS sequence"/>
</dbReference>
<comment type="catalytic activity">
    <reaction evidence="1 8 9">
        <text>(2R)-3-phosphoglycerate + ATP = (2R)-3-phospho-glyceroyl phosphate + ADP</text>
        <dbReference type="Rhea" id="RHEA:14801"/>
        <dbReference type="ChEBI" id="CHEBI:30616"/>
        <dbReference type="ChEBI" id="CHEBI:57604"/>
        <dbReference type="ChEBI" id="CHEBI:58272"/>
        <dbReference type="ChEBI" id="CHEBI:456216"/>
        <dbReference type="EC" id="2.7.2.3"/>
    </reaction>
</comment>
<keyword evidence="6 8" id="KW-0418">Kinase</keyword>
<evidence type="ECO:0000313" key="10">
    <source>
        <dbReference type="EMBL" id="MEK9501086.1"/>
    </source>
</evidence>
<evidence type="ECO:0000256" key="3">
    <source>
        <dbReference type="ARBA" id="ARBA00013061"/>
    </source>
</evidence>
<comment type="caution">
    <text evidence="10">The sequence shown here is derived from an EMBL/GenBank/DDBJ whole genome shotgun (WGS) entry which is preliminary data.</text>
</comment>
<dbReference type="InterPro" id="IPR015824">
    <property type="entry name" value="Phosphoglycerate_kinase_N"/>
</dbReference>
<feature type="binding site" evidence="8">
    <location>
        <begin position="358"/>
        <end position="361"/>
    </location>
    <ligand>
        <name>ATP</name>
        <dbReference type="ChEBI" id="CHEBI:30616"/>
    </ligand>
</feature>
<proteinExistence type="inferred from homology"/>
<dbReference type="RefSeq" id="WP_405285355.1">
    <property type="nucleotide sequence ID" value="NZ_CP144380.1"/>
</dbReference>
<evidence type="ECO:0000256" key="5">
    <source>
        <dbReference type="ARBA" id="ARBA00022741"/>
    </source>
</evidence>
<comment type="similarity">
    <text evidence="2 8 9">Belongs to the phosphoglycerate kinase family.</text>
</comment>
<dbReference type="Pfam" id="PF00162">
    <property type="entry name" value="PGK"/>
    <property type="match status" value="1"/>
</dbReference>
<dbReference type="InterPro" id="IPR001576">
    <property type="entry name" value="Phosphoglycerate_kinase"/>
</dbReference>
<evidence type="ECO:0000256" key="1">
    <source>
        <dbReference type="ARBA" id="ARBA00000642"/>
    </source>
</evidence>
<protein>
    <recommendedName>
        <fullName evidence="3 8">Phosphoglycerate kinase</fullName>
        <ecNumber evidence="3 8">2.7.2.3</ecNumber>
    </recommendedName>
</protein>
<feature type="binding site" evidence="8">
    <location>
        <begin position="24"/>
        <end position="26"/>
    </location>
    <ligand>
        <name>substrate</name>
    </ligand>
</feature>
<feature type="binding site" evidence="8">
    <location>
        <begin position="63"/>
        <end position="66"/>
    </location>
    <ligand>
        <name>substrate</name>
    </ligand>
</feature>
<dbReference type="PANTHER" id="PTHR11406:SF23">
    <property type="entry name" value="PHOSPHOGLYCERATE KINASE 1, CHLOROPLASTIC-RELATED"/>
    <property type="match status" value="1"/>
</dbReference>
<keyword evidence="7 8" id="KW-0067">ATP-binding</keyword>
<gene>
    <name evidence="8" type="primary">pgk</name>
    <name evidence="10" type="ORF">WI372_08865</name>
</gene>
<feature type="binding site" evidence="8">
    <location>
        <position position="210"/>
    </location>
    <ligand>
        <name>ATP</name>
        <dbReference type="ChEBI" id="CHEBI:30616"/>
    </ligand>
</feature>
<evidence type="ECO:0000313" key="11">
    <source>
        <dbReference type="Proteomes" id="UP001484239"/>
    </source>
</evidence>
<evidence type="ECO:0000256" key="6">
    <source>
        <dbReference type="ARBA" id="ARBA00022777"/>
    </source>
</evidence>
<dbReference type="EMBL" id="JBBHLI010000004">
    <property type="protein sequence ID" value="MEK9501086.1"/>
    <property type="molecule type" value="Genomic_DNA"/>
</dbReference>
<name>A0ABU9E8L7_9BACT</name>
<keyword evidence="11" id="KW-1185">Reference proteome</keyword>
<evidence type="ECO:0000256" key="4">
    <source>
        <dbReference type="ARBA" id="ARBA00022679"/>
    </source>
</evidence>
<dbReference type="PANTHER" id="PTHR11406">
    <property type="entry name" value="PHOSPHOGLYCERATE KINASE"/>
    <property type="match status" value="1"/>
</dbReference>
<dbReference type="PROSITE" id="PS00111">
    <property type="entry name" value="PGLYCERATE_KINASE"/>
    <property type="match status" value="1"/>
</dbReference>
<feature type="binding site" evidence="8">
    <location>
        <position position="155"/>
    </location>
    <ligand>
        <name>substrate</name>
    </ligand>
</feature>
<keyword evidence="8" id="KW-0324">Glycolysis</keyword>
<evidence type="ECO:0000256" key="2">
    <source>
        <dbReference type="ARBA" id="ARBA00008982"/>
    </source>
</evidence>
<dbReference type="HAMAP" id="MF_00145">
    <property type="entry name" value="Phosphoglyc_kinase"/>
    <property type="match status" value="1"/>
</dbReference>
<dbReference type="PIRSF" id="PIRSF000724">
    <property type="entry name" value="Pgk"/>
    <property type="match status" value="1"/>
</dbReference>
<organism evidence="10 11">
    <name type="scientific">Gaopeijia maritima</name>
    <dbReference type="NCBI Taxonomy" id="3119007"/>
    <lineage>
        <taxon>Bacteria</taxon>
        <taxon>Pseudomonadati</taxon>
        <taxon>Gemmatimonadota</taxon>
        <taxon>Longimicrobiia</taxon>
        <taxon>Gaopeijiales</taxon>
        <taxon>Gaopeijiaceae</taxon>
        <taxon>Gaopeijia</taxon>
    </lineage>
</organism>
<dbReference type="EC" id="2.7.2.3" evidence="3 8"/>
<dbReference type="PRINTS" id="PR00477">
    <property type="entry name" value="PHGLYCKINASE"/>
</dbReference>
<dbReference type="Gene3D" id="3.40.50.1260">
    <property type="entry name" value="Phosphoglycerate kinase, N-terminal domain"/>
    <property type="match status" value="2"/>
</dbReference>
<feature type="binding site" evidence="8">
    <location>
        <position position="329"/>
    </location>
    <ligand>
        <name>ATP</name>
        <dbReference type="ChEBI" id="CHEBI:30616"/>
    </ligand>
</feature>
<dbReference type="GO" id="GO:0004618">
    <property type="term" value="F:phosphoglycerate kinase activity"/>
    <property type="evidence" value="ECO:0007669"/>
    <property type="project" value="UniProtKB-EC"/>
</dbReference>
<comment type="pathway">
    <text evidence="8">Carbohydrate degradation; glycolysis; pyruvate from D-glyceraldehyde 3-phosphate: step 2/5.</text>
</comment>
<accession>A0ABU9E8L7</accession>